<dbReference type="InterPro" id="IPR016181">
    <property type="entry name" value="Acyl_CoA_acyltransferase"/>
</dbReference>
<organism evidence="4 5">
    <name type="scientific">Anaerofilum hominis</name>
    <dbReference type="NCBI Taxonomy" id="2763016"/>
    <lineage>
        <taxon>Bacteria</taxon>
        <taxon>Bacillati</taxon>
        <taxon>Bacillota</taxon>
        <taxon>Clostridia</taxon>
        <taxon>Eubacteriales</taxon>
        <taxon>Oscillospiraceae</taxon>
        <taxon>Anaerofilum</taxon>
    </lineage>
</organism>
<evidence type="ECO:0000313" key="5">
    <source>
        <dbReference type="Proteomes" id="UP000659630"/>
    </source>
</evidence>
<dbReference type="PANTHER" id="PTHR43877:SF2">
    <property type="entry name" value="AMINOALKYLPHOSPHONATE N-ACETYLTRANSFERASE-RELATED"/>
    <property type="match status" value="1"/>
</dbReference>
<accession>A0A923L1Q3</accession>
<dbReference type="AlphaFoldDB" id="A0A923L1Q3"/>
<gene>
    <name evidence="4" type="ORF">H8S23_12025</name>
</gene>
<dbReference type="CDD" id="cd04301">
    <property type="entry name" value="NAT_SF"/>
    <property type="match status" value="1"/>
</dbReference>
<evidence type="ECO:0000313" key="4">
    <source>
        <dbReference type="EMBL" id="MBC5582235.1"/>
    </source>
</evidence>
<evidence type="ECO:0000256" key="2">
    <source>
        <dbReference type="ARBA" id="ARBA00023315"/>
    </source>
</evidence>
<dbReference type="Proteomes" id="UP000659630">
    <property type="component" value="Unassembled WGS sequence"/>
</dbReference>
<dbReference type="PROSITE" id="PS51186">
    <property type="entry name" value="GNAT"/>
    <property type="match status" value="1"/>
</dbReference>
<feature type="domain" description="N-acetyltransferase" evidence="3">
    <location>
        <begin position="1"/>
        <end position="148"/>
    </location>
</feature>
<dbReference type="InterPro" id="IPR000182">
    <property type="entry name" value="GNAT_dom"/>
</dbReference>
<dbReference type="Gene3D" id="3.40.630.30">
    <property type="match status" value="1"/>
</dbReference>
<dbReference type="RefSeq" id="WP_186888575.1">
    <property type="nucleotide sequence ID" value="NZ_JACONZ010000004.1"/>
</dbReference>
<protein>
    <submittedName>
        <fullName evidence="4">GNAT family N-acetyltransferase</fullName>
    </submittedName>
</protein>
<evidence type="ECO:0000256" key="1">
    <source>
        <dbReference type="ARBA" id="ARBA00022679"/>
    </source>
</evidence>
<proteinExistence type="predicted"/>
<comment type="caution">
    <text evidence="4">The sequence shown here is derived from an EMBL/GenBank/DDBJ whole genome shotgun (WGS) entry which is preliminary data.</text>
</comment>
<name>A0A923L1Q3_9FIRM</name>
<dbReference type="InterPro" id="IPR050832">
    <property type="entry name" value="Bact_Acetyltransf"/>
</dbReference>
<dbReference type="SUPFAM" id="SSF55729">
    <property type="entry name" value="Acyl-CoA N-acyltransferases (Nat)"/>
    <property type="match status" value="1"/>
</dbReference>
<keyword evidence="2" id="KW-0012">Acyltransferase</keyword>
<dbReference type="GO" id="GO:0016747">
    <property type="term" value="F:acyltransferase activity, transferring groups other than amino-acyl groups"/>
    <property type="evidence" value="ECO:0007669"/>
    <property type="project" value="InterPro"/>
</dbReference>
<evidence type="ECO:0000259" key="3">
    <source>
        <dbReference type="PROSITE" id="PS51186"/>
    </source>
</evidence>
<sequence>MQIRTFLPQDREAVLALVSDFYNSPACLHAIPVQNFADAFDEMAADRGLLRGLALLDQDQLCGYCQLAFTYSTEAGGPVVLLEELYLRPDCRGRGLGRQLLDFIKKEYEGRAARLRLEVAPENPRARQLYEREGFQVLPYTQMILEGF</sequence>
<dbReference type="Pfam" id="PF00583">
    <property type="entry name" value="Acetyltransf_1"/>
    <property type="match status" value="1"/>
</dbReference>
<reference evidence="4" key="1">
    <citation type="submission" date="2020-08" db="EMBL/GenBank/DDBJ databases">
        <title>Genome public.</title>
        <authorList>
            <person name="Liu C."/>
            <person name="Sun Q."/>
        </authorList>
    </citation>
    <scope>NUCLEOTIDE SEQUENCE</scope>
    <source>
        <strain evidence="4">BX8</strain>
    </source>
</reference>
<keyword evidence="5" id="KW-1185">Reference proteome</keyword>
<dbReference type="PANTHER" id="PTHR43877">
    <property type="entry name" value="AMINOALKYLPHOSPHONATE N-ACETYLTRANSFERASE-RELATED-RELATED"/>
    <property type="match status" value="1"/>
</dbReference>
<keyword evidence="1" id="KW-0808">Transferase</keyword>
<dbReference type="EMBL" id="JACONZ010000004">
    <property type="protein sequence ID" value="MBC5582235.1"/>
    <property type="molecule type" value="Genomic_DNA"/>
</dbReference>